<gene>
    <name evidence="1" type="ORF">CBP51_06175</name>
</gene>
<organism evidence="1 2">
    <name type="scientific">Cellvibrio mixtus</name>
    <dbReference type="NCBI Taxonomy" id="39650"/>
    <lineage>
        <taxon>Bacteria</taxon>
        <taxon>Pseudomonadati</taxon>
        <taxon>Pseudomonadota</taxon>
        <taxon>Gammaproteobacteria</taxon>
        <taxon>Cellvibrionales</taxon>
        <taxon>Cellvibrionaceae</taxon>
        <taxon>Cellvibrio</taxon>
    </lineage>
</organism>
<dbReference type="Proteomes" id="UP000216101">
    <property type="component" value="Unassembled WGS sequence"/>
</dbReference>
<sequence>MFLSCFNLRVILGRRAEQDEYVCKPCLLTLSLMKKPININMTLLDHYPAGGKSEETLRKEKRQTKRAVTQLNRQKTIATPALFTGKAGVRQQ</sequence>
<evidence type="ECO:0000313" key="2">
    <source>
        <dbReference type="Proteomes" id="UP000216101"/>
    </source>
</evidence>
<protein>
    <submittedName>
        <fullName evidence="1">Uncharacterized protein</fullName>
    </submittedName>
</protein>
<accession>A0A266Q9M4</accession>
<keyword evidence="2" id="KW-1185">Reference proteome</keyword>
<reference evidence="2" key="1">
    <citation type="submission" date="2017-05" db="EMBL/GenBank/DDBJ databases">
        <authorList>
            <person name="Barney B.M."/>
        </authorList>
    </citation>
    <scope>NUCLEOTIDE SEQUENCE [LARGE SCALE GENOMIC DNA]</scope>
    <source>
        <strain evidence="2">PSBB022</strain>
    </source>
</reference>
<evidence type="ECO:0000313" key="1">
    <source>
        <dbReference type="EMBL" id="OZY86603.1"/>
    </source>
</evidence>
<name>A0A266Q9M4_9GAMM</name>
<comment type="caution">
    <text evidence="1">The sequence shown here is derived from an EMBL/GenBank/DDBJ whole genome shotgun (WGS) entry which is preliminary data.</text>
</comment>
<dbReference type="AlphaFoldDB" id="A0A266Q9M4"/>
<proteinExistence type="predicted"/>
<dbReference type="EMBL" id="NHNI01000001">
    <property type="protein sequence ID" value="OZY86603.1"/>
    <property type="molecule type" value="Genomic_DNA"/>
</dbReference>